<organism evidence="1 2">
    <name type="scientific">Clostridium aciditolerans</name>
    <dbReference type="NCBI Taxonomy" id="339861"/>
    <lineage>
        <taxon>Bacteria</taxon>
        <taxon>Bacillati</taxon>
        <taxon>Bacillota</taxon>
        <taxon>Clostridia</taxon>
        <taxon>Eubacteriales</taxon>
        <taxon>Clostridiaceae</taxon>
        <taxon>Clostridium</taxon>
    </lineage>
</organism>
<gene>
    <name evidence="1" type="ORF">I6U51_14225</name>
</gene>
<proteinExistence type="predicted"/>
<name>A0A934M1Y8_9CLOT</name>
<dbReference type="Proteomes" id="UP000622687">
    <property type="component" value="Unassembled WGS sequence"/>
</dbReference>
<accession>A0A934M1Y8</accession>
<dbReference type="EMBL" id="JAEEGB010000015">
    <property type="protein sequence ID" value="MBI6873839.1"/>
    <property type="molecule type" value="Genomic_DNA"/>
</dbReference>
<evidence type="ECO:0000313" key="2">
    <source>
        <dbReference type="Proteomes" id="UP000622687"/>
    </source>
</evidence>
<dbReference type="AlphaFoldDB" id="A0A934M1Y8"/>
<sequence length="52" mass="5757">MNINCSEKCIHERNGKCTLNHVTPISSFSTNGEADCAYFILKQPNKKTAPSN</sequence>
<reference evidence="1" key="1">
    <citation type="submission" date="2020-12" db="EMBL/GenBank/DDBJ databases">
        <title>Clostridium thailandense sp. nov., a novel acetogenic bacterium isolated from peat land soil in Thailand.</title>
        <authorList>
            <person name="Chaikitkaew S."/>
            <person name="Birkeland N.K."/>
        </authorList>
    </citation>
    <scope>NUCLEOTIDE SEQUENCE</scope>
    <source>
        <strain evidence="1">DSM 17425</strain>
    </source>
</reference>
<keyword evidence="2" id="KW-1185">Reference proteome</keyword>
<protein>
    <submittedName>
        <fullName evidence="1">Hydroxymyristoyl-ACP dehydratase</fullName>
    </submittedName>
</protein>
<comment type="caution">
    <text evidence="1">The sequence shown here is derived from an EMBL/GenBank/DDBJ whole genome shotgun (WGS) entry which is preliminary data.</text>
</comment>
<evidence type="ECO:0000313" key="1">
    <source>
        <dbReference type="EMBL" id="MBI6873839.1"/>
    </source>
</evidence>